<keyword evidence="4" id="KW-1185">Reference proteome</keyword>
<comment type="caution">
    <text evidence="3">The sequence shown here is derived from an EMBL/GenBank/DDBJ whole genome shotgun (WGS) entry which is preliminary data.</text>
</comment>
<gene>
    <name evidence="3" type="ORF">NDU88_006829</name>
</gene>
<proteinExistence type="predicted"/>
<organism evidence="3 4">
    <name type="scientific">Pleurodeles waltl</name>
    <name type="common">Iberian ribbed newt</name>
    <dbReference type="NCBI Taxonomy" id="8319"/>
    <lineage>
        <taxon>Eukaryota</taxon>
        <taxon>Metazoa</taxon>
        <taxon>Chordata</taxon>
        <taxon>Craniata</taxon>
        <taxon>Vertebrata</taxon>
        <taxon>Euteleostomi</taxon>
        <taxon>Amphibia</taxon>
        <taxon>Batrachia</taxon>
        <taxon>Caudata</taxon>
        <taxon>Salamandroidea</taxon>
        <taxon>Salamandridae</taxon>
        <taxon>Pleurodelinae</taxon>
        <taxon>Pleurodeles</taxon>
    </lineage>
</organism>
<feature type="region of interest" description="Disordered" evidence="2">
    <location>
        <begin position="171"/>
        <end position="213"/>
    </location>
</feature>
<reference evidence="3" key="1">
    <citation type="journal article" date="2022" name="bioRxiv">
        <title>Sequencing and chromosome-scale assembly of the giantPleurodeles waltlgenome.</title>
        <authorList>
            <person name="Brown T."/>
            <person name="Elewa A."/>
            <person name="Iarovenko S."/>
            <person name="Subramanian E."/>
            <person name="Araus A.J."/>
            <person name="Petzold A."/>
            <person name="Susuki M."/>
            <person name="Suzuki K.-i.T."/>
            <person name="Hayashi T."/>
            <person name="Toyoda A."/>
            <person name="Oliveira C."/>
            <person name="Osipova E."/>
            <person name="Leigh N.D."/>
            <person name="Simon A."/>
            <person name="Yun M.H."/>
        </authorList>
    </citation>
    <scope>NUCLEOTIDE SEQUENCE</scope>
    <source>
        <strain evidence="3">20211129_DDA</strain>
        <tissue evidence="3">Liver</tissue>
    </source>
</reference>
<evidence type="ECO:0000313" key="4">
    <source>
        <dbReference type="Proteomes" id="UP001066276"/>
    </source>
</evidence>
<keyword evidence="1" id="KW-0175">Coiled coil</keyword>
<dbReference type="Proteomes" id="UP001066276">
    <property type="component" value="Chromosome 9"/>
</dbReference>
<evidence type="ECO:0000256" key="1">
    <source>
        <dbReference type="SAM" id="Coils"/>
    </source>
</evidence>
<dbReference type="AlphaFoldDB" id="A0AAV7N204"/>
<dbReference type="EMBL" id="JANPWB010000013">
    <property type="protein sequence ID" value="KAJ1109469.1"/>
    <property type="molecule type" value="Genomic_DNA"/>
</dbReference>
<evidence type="ECO:0000313" key="3">
    <source>
        <dbReference type="EMBL" id="KAJ1109469.1"/>
    </source>
</evidence>
<accession>A0AAV7N204</accession>
<sequence>MLEEWAENSKQSSLNMKRILIKYAIKDRSKILEEIDKIRLELLTIITQEALDDFMKNLEKKLTKLEEDIPIKKQRKFIRDFKDYQAGRILTFHRKYDHMYKEEVSELSLKNLETTEVSTEELVESDVSDGYLSDISDTTLLKDVVVDKGTERSNFLKQFRLLNQGRTDQYKHFQSQRGRGGGPGGKRRGTGRPRIEEGEGNSRSMVVVTRARK</sequence>
<name>A0AAV7N204_PLEWA</name>
<protein>
    <submittedName>
        <fullName evidence="3">Uncharacterized protein</fullName>
    </submittedName>
</protein>
<feature type="coiled-coil region" evidence="1">
    <location>
        <begin position="48"/>
        <end position="75"/>
    </location>
</feature>
<evidence type="ECO:0000256" key="2">
    <source>
        <dbReference type="SAM" id="MobiDB-lite"/>
    </source>
</evidence>